<gene>
    <name evidence="3" type="ORF">A2801_02375</name>
</gene>
<dbReference type="Proteomes" id="UP000177263">
    <property type="component" value="Unassembled WGS sequence"/>
</dbReference>
<keyword evidence="2" id="KW-1133">Transmembrane helix</keyword>
<evidence type="ECO:0000313" key="4">
    <source>
        <dbReference type="Proteomes" id="UP000177263"/>
    </source>
</evidence>
<accession>A0A1F7YPB9</accession>
<protein>
    <submittedName>
        <fullName evidence="3">Uncharacterized protein</fullName>
    </submittedName>
</protein>
<feature type="compositionally biased region" description="Acidic residues" evidence="1">
    <location>
        <begin position="59"/>
        <end position="75"/>
    </location>
</feature>
<reference evidence="3 4" key="1">
    <citation type="journal article" date="2016" name="Nat. Commun.">
        <title>Thousands of microbial genomes shed light on interconnected biogeochemical processes in an aquifer system.</title>
        <authorList>
            <person name="Anantharaman K."/>
            <person name="Brown C.T."/>
            <person name="Hug L.A."/>
            <person name="Sharon I."/>
            <person name="Castelle C.J."/>
            <person name="Probst A.J."/>
            <person name="Thomas B.C."/>
            <person name="Singh A."/>
            <person name="Wilkins M.J."/>
            <person name="Karaoz U."/>
            <person name="Brodie E.L."/>
            <person name="Williams K.H."/>
            <person name="Hubbard S.S."/>
            <person name="Banfield J.F."/>
        </authorList>
    </citation>
    <scope>NUCLEOTIDE SEQUENCE [LARGE SCALE GENOMIC DNA]</scope>
</reference>
<keyword evidence="2" id="KW-0812">Transmembrane</keyword>
<name>A0A1F7YPB9_9BACT</name>
<feature type="region of interest" description="Disordered" evidence="1">
    <location>
        <begin position="40"/>
        <end position="75"/>
    </location>
</feature>
<keyword evidence="2" id="KW-0472">Membrane</keyword>
<dbReference type="AlphaFoldDB" id="A0A1F7YPB9"/>
<dbReference type="STRING" id="1802500.A2801_02375"/>
<evidence type="ECO:0000313" key="3">
    <source>
        <dbReference type="EMBL" id="OGM29191.1"/>
    </source>
</evidence>
<sequence>MKKLTHQSGIAEVALVVVLLGVVLAVGGIAFYSLNNTTLMTRTQDATPRPLPTDRVPDEMENEEPEEVSSADDLETLETELDATIIDSTDNDINELEKEASSL</sequence>
<dbReference type="EMBL" id="MGGM01000016">
    <property type="protein sequence ID" value="OGM29191.1"/>
    <property type="molecule type" value="Genomic_DNA"/>
</dbReference>
<comment type="caution">
    <text evidence="3">The sequence shown here is derived from an EMBL/GenBank/DDBJ whole genome shotgun (WGS) entry which is preliminary data.</text>
</comment>
<proteinExistence type="predicted"/>
<feature type="transmembrane region" description="Helical" evidence="2">
    <location>
        <begin position="12"/>
        <end position="34"/>
    </location>
</feature>
<evidence type="ECO:0000256" key="2">
    <source>
        <dbReference type="SAM" id="Phobius"/>
    </source>
</evidence>
<organism evidence="3 4">
    <name type="scientific">Candidatus Woesebacteria bacterium RIFCSPHIGHO2_01_FULL_41_10</name>
    <dbReference type="NCBI Taxonomy" id="1802500"/>
    <lineage>
        <taxon>Bacteria</taxon>
        <taxon>Candidatus Woeseibacteriota</taxon>
    </lineage>
</organism>
<evidence type="ECO:0000256" key="1">
    <source>
        <dbReference type="SAM" id="MobiDB-lite"/>
    </source>
</evidence>